<dbReference type="InterPro" id="IPR036871">
    <property type="entry name" value="PX_dom_sf"/>
</dbReference>
<evidence type="ECO:0000313" key="10">
    <source>
        <dbReference type="Proteomes" id="UP000230750"/>
    </source>
</evidence>
<evidence type="ECO:0000259" key="8">
    <source>
        <dbReference type="PROSITE" id="PS50195"/>
    </source>
</evidence>
<dbReference type="SUPFAM" id="SSF64268">
    <property type="entry name" value="PX domain"/>
    <property type="match status" value="1"/>
</dbReference>
<dbReference type="PROSITE" id="PS50195">
    <property type="entry name" value="PX"/>
    <property type="match status" value="1"/>
</dbReference>
<organism evidence="9 10">
    <name type="scientific">Stichopus japonicus</name>
    <name type="common">Sea cucumber</name>
    <dbReference type="NCBI Taxonomy" id="307972"/>
    <lineage>
        <taxon>Eukaryota</taxon>
        <taxon>Metazoa</taxon>
        <taxon>Echinodermata</taxon>
        <taxon>Eleutherozoa</taxon>
        <taxon>Echinozoa</taxon>
        <taxon>Holothuroidea</taxon>
        <taxon>Aspidochirotacea</taxon>
        <taxon>Aspidochirotida</taxon>
        <taxon>Stichopodidae</taxon>
        <taxon>Apostichopus</taxon>
    </lineage>
</organism>
<name>A0A2G8JEA0_STIJA</name>
<feature type="region of interest" description="Disordered" evidence="7">
    <location>
        <begin position="47"/>
        <end position="93"/>
    </location>
</feature>
<feature type="domain" description="PX" evidence="8">
    <location>
        <begin position="121"/>
        <end position="258"/>
    </location>
</feature>
<dbReference type="GO" id="GO:1901981">
    <property type="term" value="F:phosphatidylinositol phosphate binding"/>
    <property type="evidence" value="ECO:0007669"/>
    <property type="project" value="TreeGrafter"/>
</dbReference>
<feature type="compositionally biased region" description="Acidic residues" evidence="7">
    <location>
        <begin position="61"/>
        <end position="84"/>
    </location>
</feature>
<dbReference type="Gene3D" id="1.25.40.10">
    <property type="entry name" value="Tetratricopeptide repeat domain"/>
    <property type="match status" value="1"/>
</dbReference>
<accession>A0A2G8JEA0</accession>
<feature type="region of interest" description="Disordered" evidence="7">
    <location>
        <begin position="1"/>
        <end position="35"/>
    </location>
</feature>
<keyword evidence="2" id="KW-0813">Transport</keyword>
<keyword evidence="3" id="KW-0967">Endosome</keyword>
<dbReference type="Gene3D" id="3.30.1520.10">
    <property type="entry name" value="Phox-like domain"/>
    <property type="match status" value="1"/>
</dbReference>
<dbReference type="Proteomes" id="UP000230750">
    <property type="component" value="Unassembled WGS sequence"/>
</dbReference>
<dbReference type="STRING" id="307972.A0A2G8JEA0"/>
<keyword evidence="6" id="KW-0472">Membrane</keyword>
<dbReference type="EMBL" id="MRZV01002295">
    <property type="protein sequence ID" value="PIK34076.1"/>
    <property type="molecule type" value="Genomic_DNA"/>
</dbReference>
<proteinExistence type="predicted"/>
<evidence type="ECO:0000256" key="3">
    <source>
        <dbReference type="ARBA" id="ARBA00022753"/>
    </source>
</evidence>
<dbReference type="GO" id="GO:0015031">
    <property type="term" value="P:protein transport"/>
    <property type="evidence" value="ECO:0007669"/>
    <property type="project" value="UniProtKB-KW"/>
</dbReference>
<keyword evidence="5" id="KW-0446">Lipid-binding</keyword>
<dbReference type="OrthoDB" id="5975050at2759"/>
<comment type="subcellular location">
    <subcellularLocation>
        <location evidence="1">Early endosome membrane</location>
        <topology evidence="1">Peripheral membrane protein</topology>
        <orientation evidence="1">Cytoplasmic side</orientation>
    </subcellularLocation>
</comment>
<dbReference type="InterPro" id="IPR001683">
    <property type="entry name" value="PX_dom"/>
</dbReference>
<dbReference type="SMART" id="SM00312">
    <property type="entry name" value="PX"/>
    <property type="match status" value="1"/>
</dbReference>
<evidence type="ECO:0000256" key="2">
    <source>
        <dbReference type="ARBA" id="ARBA00022448"/>
    </source>
</evidence>
<sequence>MTAPGKLKKLPCTISINDPVSSSSESELVEDDDELGVNFSGQLTFNDGLGLDGMGIPGDSDLGDDEGDDGLNDDDDDGDGDDDTGSQGASFSSLPSGRNFKIYGVSELCPYGDEEKTLSSSKPAFSVTSAKTMKDGHKKFVLYTIAINHISPILCPCICSYSCTPLPSIVTLDRHLQATIEKRYSDFLDLHKQLTKLFPQVMEHIYFPRKAFTGNFRHQFIAERSRAFEQYLSHIYTSEDIRLSMPYQDFFYATDIRRAYKFMSEGKFQEAIPLLQNASHLQAKLLGEEYPDTVVTFCALVVAYMSIEEGEAHALGYAEAAFRIIREAQTSPFKIPLIQTLIGVRWRLNKEKRDLETLLATYVRPGIGPVDMPTLEDLVMQSLSHV</sequence>
<dbReference type="Pfam" id="PF00787">
    <property type="entry name" value="PX"/>
    <property type="match status" value="1"/>
</dbReference>
<evidence type="ECO:0000313" key="9">
    <source>
        <dbReference type="EMBL" id="PIK34076.1"/>
    </source>
</evidence>
<evidence type="ECO:0000256" key="1">
    <source>
        <dbReference type="ARBA" id="ARBA00004469"/>
    </source>
</evidence>
<evidence type="ECO:0000256" key="5">
    <source>
        <dbReference type="ARBA" id="ARBA00023121"/>
    </source>
</evidence>
<keyword evidence="10" id="KW-1185">Reference proteome</keyword>
<evidence type="ECO:0000256" key="4">
    <source>
        <dbReference type="ARBA" id="ARBA00022927"/>
    </source>
</evidence>
<protein>
    <submittedName>
        <fullName evidence="9">Putative sorting nexin-21</fullName>
    </submittedName>
</protein>
<dbReference type="GO" id="GO:0031901">
    <property type="term" value="C:early endosome membrane"/>
    <property type="evidence" value="ECO:0007669"/>
    <property type="project" value="UniProtKB-SubCell"/>
</dbReference>
<dbReference type="PANTHER" id="PTHR20939">
    <property type="entry name" value="SORTING NEXIN 20, 21"/>
    <property type="match status" value="1"/>
</dbReference>
<dbReference type="InterPro" id="IPR039937">
    <property type="entry name" value="SNX20/SNX21"/>
</dbReference>
<reference evidence="9 10" key="1">
    <citation type="journal article" date="2017" name="PLoS Biol.">
        <title>The sea cucumber genome provides insights into morphological evolution and visceral regeneration.</title>
        <authorList>
            <person name="Zhang X."/>
            <person name="Sun L."/>
            <person name="Yuan J."/>
            <person name="Sun Y."/>
            <person name="Gao Y."/>
            <person name="Zhang L."/>
            <person name="Li S."/>
            <person name="Dai H."/>
            <person name="Hamel J.F."/>
            <person name="Liu C."/>
            <person name="Yu Y."/>
            <person name="Liu S."/>
            <person name="Lin W."/>
            <person name="Guo K."/>
            <person name="Jin S."/>
            <person name="Xu P."/>
            <person name="Storey K.B."/>
            <person name="Huan P."/>
            <person name="Zhang T."/>
            <person name="Zhou Y."/>
            <person name="Zhang J."/>
            <person name="Lin C."/>
            <person name="Li X."/>
            <person name="Xing L."/>
            <person name="Huo D."/>
            <person name="Sun M."/>
            <person name="Wang L."/>
            <person name="Mercier A."/>
            <person name="Li F."/>
            <person name="Yang H."/>
            <person name="Xiang J."/>
        </authorList>
    </citation>
    <scope>NUCLEOTIDE SEQUENCE [LARGE SCALE GENOMIC DNA]</scope>
    <source>
        <strain evidence="9">Shaxun</strain>
        <tissue evidence="9">Muscle</tissue>
    </source>
</reference>
<gene>
    <name evidence="9" type="ORF">BSL78_29102</name>
</gene>
<evidence type="ECO:0000256" key="7">
    <source>
        <dbReference type="SAM" id="MobiDB-lite"/>
    </source>
</evidence>
<comment type="caution">
    <text evidence="9">The sequence shown here is derived from an EMBL/GenBank/DDBJ whole genome shotgun (WGS) entry which is preliminary data.</text>
</comment>
<keyword evidence="4" id="KW-0653">Protein transport</keyword>
<dbReference type="InterPro" id="IPR011990">
    <property type="entry name" value="TPR-like_helical_dom_sf"/>
</dbReference>
<dbReference type="PANTHER" id="PTHR20939:SF11">
    <property type="entry name" value="LD12265P"/>
    <property type="match status" value="1"/>
</dbReference>
<dbReference type="AlphaFoldDB" id="A0A2G8JEA0"/>
<evidence type="ECO:0000256" key="6">
    <source>
        <dbReference type="ARBA" id="ARBA00023136"/>
    </source>
</evidence>